<evidence type="ECO:0000256" key="7">
    <source>
        <dbReference type="ARBA" id="ARBA00022692"/>
    </source>
</evidence>
<comment type="similarity">
    <text evidence="3 12">Belongs to the SWEET sugar transporter family.</text>
</comment>
<reference evidence="13" key="1">
    <citation type="submission" date="2021-09" db="EMBL/GenBank/DDBJ databases">
        <authorList>
            <person name="Martin H S."/>
        </authorList>
    </citation>
    <scope>NUCLEOTIDE SEQUENCE</scope>
</reference>
<dbReference type="GO" id="GO:0051119">
    <property type="term" value="F:sugar transmembrane transporter activity"/>
    <property type="evidence" value="ECO:0007669"/>
    <property type="project" value="InterPro"/>
</dbReference>
<feature type="transmembrane region" description="Helical" evidence="12">
    <location>
        <begin position="162"/>
        <end position="183"/>
    </location>
</feature>
<organism evidence="13 14">
    <name type="scientific">Danaus chrysippus</name>
    <name type="common">African queen</name>
    <dbReference type="NCBI Taxonomy" id="151541"/>
    <lineage>
        <taxon>Eukaryota</taxon>
        <taxon>Metazoa</taxon>
        <taxon>Ecdysozoa</taxon>
        <taxon>Arthropoda</taxon>
        <taxon>Hexapoda</taxon>
        <taxon>Insecta</taxon>
        <taxon>Pterygota</taxon>
        <taxon>Neoptera</taxon>
        <taxon>Endopterygota</taxon>
        <taxon>Lepidoptera</taxon>
        <taxon>Glossata</taxon>
        <taxon>Ditrysia</taxon>
        <taxon>Papilionoidea</taxon>
        <taxon>Nymphalidae</taxon>
        <taxon>Danainae</taxon>
        <taxon>Danaini</taxon>
        <taxon>Danaina</taxon>
        <taxon>Danaus</taxon>
        <taxon>Anosia</taxon>
    </lineage>
</organism>
<dbReference type="InterPro" id="IPR047664">
    <property type="entry name" value="SWEET"/>
</dbReference>
<dbReference type="GO" id="GO:0005886">
    <property type="term" value="C:plasma membrane"/>
    <property type="evidence" value="ECO:0007669"/>
    <property type="project" value="UniProtKB-SubCell"/>
</dbReference>
<accession>A0A8J2R956</accession>
<keyword evidence="9 12" id="KW-1133">Transmembrane helix</keyword>
<feature type="transmembrane region" description="Helical" evidence="12">
    <location>
        <begin position="74"/>
        <end position="94"/>
    </location>
</feature>
<feature type="transmembrane region" description="Helical" evidence="12">
    <location>
        <begin position="47"/>
        <end position="68"/>
    </location>
</feature>
<keyword evidence="10" id="KW-0333">Golgi apparatus</keyword>
<evidence type="ECO:0000256" key="11">
    <source>
        <dbReference type="ARBA" id="ARBA00023136"/>
    </source>
</evidence>
<keyword evidence="6 12" id="KW-0762">Sugar transport</keyword>
<feature type="transmembrane region" description="Helical" evidence="12">
    <location>
        <begin position="189"/>
        <end position="210"/>
    </location>
</feature>
<evidence type="ECO:0000256" key="12">
    <source>
        <dbReference type="RuleBase" id="RU910715"/>
    </source>
</evidence>
<comment type="caution">
    <text evidence="13">The sequence shown here is derived from an EMBL/GenBank/DDBJ whole genome shotgun (WGS) entry which is preliminary data.</text>
</comment>
<feature type="transmembrane region" description="Helical" evidence="12">
    <location>
        <begin position="14"/>
        <end position="35"/>
    </location>
</feature>
<keyword evidence="11 12" id="KW-0472">Membrane</keyword>
<feature type="transmembrane region" description="Helical" evidence="12">
    <location>
        <begin position="101"/>
        <end position="119"/>
    </location>
</feature>
<evidence type="ECO:0000256" key="4">
    <source>
        <dbReference type="ARBA" id="ARBA00022448"/>
    </source>
</evidence>
<dbReference type="Proteomes" id="UP000789524">
    <property type="component" value="Unassembled WGS sequence"/>
</dbReference>
<name>A0A8J2R956_9NEOP</name>
<evidence type="ECO:0000256" key="6">
    <source>
        <dbReference type="ARBA" id="ARBA00022597"/>
    </source>
</evidence>
<feature type="transmembrane region" description="Helical" evidence="12">
    <location>
        <begin position="131"/>
        <end position="150"/>
    </location>
</feature>
<dbReference type="PANTHER" id="PTHR10791:SF5">
    <property type="entry name" value="SUGAR TRANSPORTER SWEET"/>
    <property type="match status" value="1"/>
</dbReference>
<dbReference type="InterPro" id="IPR004316">
    <property type="entry name" value="SWEET_rpt"/>
</dbReference>
<evidence type="ECO:0000256" key="1">
    <source>
        <dbReference type="ARBA" id="ARBA00004651"/>
    </source>
</evidence>
<proteinExistence type="inferred from homology"/>
<sequence length="224" mass="25028">MEVLSDILQPYKELVGTVAGIVTTGQMFSGSFICYDIYKQGNTKGTSIMAFIGGFIMSILNIKFGFILRDDMMIKVNFFGLMLNIIYLMIFFHYSTEKGQAWFSMGVGGAVSAGLIAYSEMEDPALIENRFGTIITIFMFYLISSPLLGLKHIIKTKSTAGMPFPIIFSGTIVTFMWLLYGIILKNKFLVLQNTVALVLCSIQLSLFVIYPSKKSKEKKSKKSN</sequence>
<evidence type="ECO:0000256" key="2">
    <source>
        <dbReference type="ARBA" id="ARBA00004653"/>
    </source>
</evidence>
<comment type="function">
    <text evidence="12">Mediates sugar transport across membranes.</text>
</comment>
<dbReference type="GO" id="GO:0000139">
    <property type="term" value="C:Golgi membrane"/>
    <property type="evidence" value="ECO:0007669"/>
    <property type="project" value="UniProtKB-SubCell"/>
</dbReference>
<dbReference type="AlphaFoldDB" id="A0A8J2R956"/>
<evidence type="ECO:0000256" key="10">
    <source>
        <dbReference type="ARBA" id="ARBA00023034"/>
    </source>
</evidence>
<evidence type="ECO:0000256" key="5">
    <source>
        <dbReference type="ARBA" id="ARBA00022475"/>
    </source>
</evidence>
<comment type="subcellular location">
    <subcellularLocation>
        <location evidence="1 12">Cell membrane</location>
        <topology evidence="1 12">Multi-pass membrane protein</topology>
    </subcellularLocation>
    <subcellularLocation>
        <location evidence="2">Golgi apparatus membrane</location>
        <topology evidence="2">Multi-pass membrane protein</topology>
    </subcellularLocation>
</comment>
<keyword evidence="5" id="KW-1003">Cell membrane</keyword>
<keyword evidence="4 12" id="KW-0813">Transport</keyword>
<evidence type="ECO:0000313" key="14">
    <source>
        <dbReference type="Proteomes" id="UP000789524"/>
    </source>
</evidence>
<dbReference type="Gene3D" id="1.20.1280.290">
    <property type="match status" value="2"/>
</dbReference>
<dbReference type="Pfam" id="PF03083">
    <property type="entry name" value="MtN3_slv"/>
    <property type="match status" value="2"/>
</dbReference>
<evidence type="ECO:0000313" key="13">
    <source>
        <dbReference type="EMBL" id="CAG9585840.1"/>
    </source>
</evidence>
<protein>
    <recommendedName>
        <fullName evidence="12">Sugar transporter SWEET</fullName>
    </recommendedName>
</protein>
<keyword evidence="7 12" id="KW-0812">Transmembrane</keyword>
<evidence type="ECO:0000256" key="3">
    <source>
        <dbReference type="ARBA" id="ARBA00007809"/>
    </source>
</evidence>
<evidence type="ECO:0000256" key="9">
    <source>
        <dbReference type="ARBA" id="ARBA00022989"/>
    </source>
</evidence>
<dbReference type="EMBL" id="CAKASE010000083">
    <property type="protein sequence ID" value="CAG9585840.1"/>
    <property type="molecule type" value="Genomic_DNA"/>
</dbReference>
<keyword evidence="14" id="KW-1185">Reference proteome</keyword>
<keyword evidence="8" id="KW-0677">Repeat</keyword>
<evidence type="ECO:0000256" key="8">
    <source>
        <dbReference type="ARBA" id="ARBA00022737"/>
    </source>
</evidence>
<dbReference type="OrthoDB" id="409725at2759"/>
<dbReference type="PANTHER" id="PTHR10791">
    <property type="entry name" value="RAG1-ACTIVATING PROTEIN 1"/>
    <property type="match status" value="1"/>
</dbReference>
<gene>
    <name evidence="13" type="ORF">DCHRY22_LOCUS16172</name>
</gene>
<dbReference type="FunFam" id="1.20.1280.290:FF:000004">
    <property type="entry name" value="Sugar transporter SWEET"/>
    <property type="match status" value="1"/>
</dbReference>